<feature type="domain" description="Methyltransferase FkbM" evidence="1">
    <location>
        <begin position="109"/>
        <end position="258"/>
    </location>
</feature>
<keyword evidence="2" id="KW-0808">Transferase</keyword>
<name>A0AAE5GSD7_9VIBR</name>
<comment type="caution">
    <text evidence="2">The sequence shown here is derived from an EMBL/GenBank/DDBJ whole genome shotgun (WGS) entry which is preliminary data.</text>
</comment>
<dbReference type="PANTHER" id="PTHR34203:SF15">
    <property type="entry name" value="SLL1173 PROTEIN"/>
    <property type="match status" value="1"/>
</dbReference>
<organism evidence="2 3">
    <name type="scientific">Vibrio tubiashii</name>
    <dbReference type="NCBI Taxonomy" id="29498"/>
    <lineage>
        <taxon>Bacteria</taxon>
        <taxon>Pseudomonadati</taxon>
        <taxon>Pseudomonadota</taxon>
        <taxon>Gammaproteobacteria</taxon>
        <taxon>Vibrionales</taxon>
        <taxon>Vibrionaceae</taxon>
        <taxon>Vibrio</taxon>
        <taxon>Vibrio oreintalis group</taxon>
    </lineage>
</organism>
<dbReference type="PANTHER" id="PTHR34203">
    <property type="entry name" value="METHYLTRANSFERASE, FKBM FAMILY PROTEIN"/>
    <property type="match status" value="1"/>
</dbReference>
<keyword evidence="2" id="KW-0489">Methyltransferase</keyword>
<dbReference type="AlphaFoldDB" id="A0AAE5GSD7"/>
<dbReference type="NCBIfam" id="TIGR01444">
    <property type="entry name" value="fkbM_fam"/>
    <property type="match status" value="1"/>
</dbReference>
<evidence type="ECO:0000259" key="1">
    <source>
        <dbReference type="Pfam" id="PF05050"/>
    </source>
</evidence>
<dbReference type="GO" id="GO:0008168">
    <property type="term" value="F:methyltransferase activity"/>
    <property type="evidence" value="ECO:0007669"/>
    <property type="project" value="UniProtKB-KW"/>
</dbReference>
<dbReference type="EMBL" id="VTXO01000007">
    <property type="protein sequence ID" value="NOI82314.1"/>
    <property type="molecule type" value="Genomic_DNA"/>
</dbReference>
<protein>
    <submittedName>
        <fullName evidence="2">FkbM family methyltransferase</fullName>
    </submittedName>
</protein>
<evidence type="ECO:0000313" key="2">
    <source>
        <dbReference type="EMBL" id="NOI82314.1"/>
    </source>
</evidence>
<dbReference type="SUPFAM" id="SSF53335">
    <property type="entry name" value="S-adenosyl-L-methionine-dependent methyltransferases"/>
    <property type="match status" value="1"/>
</dbReference>
<dbReference type="InterPro" id="IPR052514">
    <property type="entry name" value="SAM-dependent_MTase"/>
</dbReference>
<dbReference type="InterPro" id="IPR006342">
    <property type="entry name" value="FkbM_mtfrase"/>
</dbReference>
<accession>A0AAE5GSD7</accession>
<dbReference type="RefSeq" id="WP_171323755.1">
    <property type="nucleotide sequence ID" value="NZ_VTXO01000007.1"/>
</dbReference>
<dbReference type="Gene3D" id="3.40.50.150">
    <property type="entry name" value="Vaccinia Virus protein VP39"/>
    <property type="match status" value="1"/>
</dbReference>
<dbReference type="Proteomes" id="UP000572722">
    <property type="component" value="Unassembled WGS sequence"/>
</dbReference>
<proteinExistence type="predicted"/>
<dbReference type="InterPro" id="IPR029063">
    <property type="entry name" value="SAM-dependent_MTases_sf"/>
</dbReference>
<gene>
    <name evidence="2" type="ORF">F0237_16725</name>
</gene>
<dbReference type="Pfam" id="PF05050">
    <property type="entry name" value="Methyltransf_21"/>
    <property type="match status" value="1"/>
</dbReference>
<evidence type="ECO:0000313" key="3">
    <source>
        <dbReference type="Proteomes" id="UP000572722"/>
    </source>
</evidence>
<reference evidence="2 3" key="1">
    <citation type="submission" date="2019-08" db="EMBL/GenBank/DDBJ databases">
        <title>Draft genome sequencing and comparative genomics of hatchery-associated Vibrios.</title>
        <authorList>
            <person name="Kehlet-Delgado H."/>
            <person name="Mueller R.S."/>
        </authorList>
    </citation>
    <scope>NUCLEOTIDE SEQUENCE [LARGE SCALE GENOMIC DNA]</scope>
    <source>
        <strain evidence="2 3">01-65-5-1</strain>
    </source>
</reference>
<sequence length="292" mass="33248">MIILRRILKFALIPAISLYRSILLRFDKNIFATLFNLKSIILLSPARIYWNDDIFVVKDKKIDNFEYRFRHQTQGNMAYEFGIIKRAQDLANCYFLNEIEFKDDDVFLDCGANVGDLKIWFELQNIAIEYIGFEPSPIEFNCLKENVSPSVVHNIGLWKESGELEFFVSSQGADSSLIEPPSFDTQIKVPVGTLDSYVDTKVKLLKLEAEGAEPEILEGLGEKLNCIEYISADLGFERGANCESTLVPVTNFLLERGFELVNVSHGRVCALFKNKYIESTIAMDENTSSKNH</sequence>
<dbReference type="GO" id="GO:0032259">
    <property type="term" value="P:methylation"/>
    <property type="evidence" value="ECO:0007669"/>
    <property type="project" value="UniProtKB-KW"/>
</dbReference>